<dbReference type="Proteomes" id="UP000005940">
    <property type="component" value="Chromosome"/>
</dbReference>
<dbReference type="PROSITE" id="PS51677">
    <property type="entry name" value="NODB"/>
    <property type="match status" value="1"/>
</dbReference>
<evidence type="ECO:0000313" key="1">
    <source>
        <dbReference type="EMBL" id="QKM71197.1"/>
    </source>
</evidence>
<organism evidence="1 2">
    <name type="scientific">Streptomyces tsukubensis (strain DSM 42081 / NBRC 108919 / NRRL 18488 / 9993)</name>
    <dbReference type="NCBI Taxonomy" id="1114943"/>
    <lineage>
        <taxon>Bacteria</taxon>
        <taxon>Bacillati</taxon>
        <taxon>Actinomycetota</taxon>
        <taxon>Actinomycetes</taxon>
        <taxon>Kitasatosporales</taxon>
        <taxon>Streptomycetaceae</taxon>
        <taxon>Streptomyces</taxon>
    </lineage>
</organism>
<dbReference type="GO" id="GO:0005975">
    <property type="term" value="P:carbohydrate metabolic process"/>
    <property type="evidence" value="ECO:0007669"/>
    <property type="project" value="InterPro"/>
</dbReference>
<gene>
    <name evidence="1" type="ORF">STSU_032880</name>
</gene>
<dbReference type="SUPFAM" id="SSF88713">
    <property type="entry name" value="Glycoside hydrolase/deacetylase"/>
    <property type="match status" value="1"/>
</dbReference>
<dbReference type="CDD" id="cd10917">
    <property type="entry name" value="CE4_NodB_like_6s_7s"/>
    <property type="match status" value="1"/>
</dbReference>
<dbReference type="Pfam" id="PF01522">
    <property type="entry name" value="Polysacc_deac_1"/>
    <property type="match status" value="1"/>
</dbReference>
<proteinExistence type="predicted"/>
<dbReference type="RefSeq" id="WP_006350991.1">
    <property type="nucleotide sequence ID" value="NZ_CP029159.1"/>
</dbReference>
<dbReference type="InterPro" id="IPR002509">
    <property type="entry name" value="NODB_dom"/>
</dbReference>
<sequence>MPRSRALIAVFVSLLAAVGLSTPAQAAPAPWPPPAPVVDRVETRDPVFFVTIDDGWYHDPAAARILLDRRIPASLFLLPDATSYDTGYFRNLVDNGPSRIENHSLTHPDLTGLDEAGQRAELCGARSRHLVTFGQEPRLTRPPYGAFDERTRTAARACGSKAVVTWTHDQTTWGTPPAPPALKAGDIVLLHFTPSLAADLARVMAAADSAGLKAARLRDYIPD</sequence>
<dbReference type="Gene3D" id="3.20.20.370">
    <property type="entry name" value="Glycoside hydrolase/deacetylase"/>
    <property type="match status" value="1"/>
</dbReference>
<dbReference type="InterPro" id="IPR011330">
    <property type="entry name" value="Glyco_hydro/deAcase_b/a-brl"/>
</dbReference>
<dbReference type="AlphaFoldDB" id="I2MTE1"/>
<dbReference type="PANTHER" id="PTHR10587">
    <property type="entry name" value="GLYCOSYL TRANSFERASE-RELATED"/>
    <property type="match status" value="1"/>
</dbReference>
<dbReference type="PANTHER" id="PTHR10587:SF134">
    <property type="entry name" value="SECRETED PROTEIN"/>
    <property type="match status" value="1"/>
</dbReference>
<dbReference type="InterPro" id="IPR050248">
    <property type="entry name" value="Polysacc_deacetylase_ArnD"/>
</dbReference>
<dbReference type="EMBL" id="CP029159">
    <property type="protein sequence ID" value="QKM71197.1"/>
    <property type="molecule type" value="Genomic_DNA"/>
</dbReference>
<name>I2MTE1_STRT9</name>
<reference evidence="1 2" key="1">
    <citation type="journal article" date="2012" name="J. Bacteriol.">
        <title>Draft genome of Streptomyces tsukubaensis NRRL 18488, the producer of the clinically important immunosuppressant tacrolimus (FK506).</title>
        <authorList>
            <person name="Barreiro C."/>
            <person name="Prieto C."/>
            <person name="Sola-Landa A."/>
            <person name="Solera E."/>
            <person name="Martinez-Castro M."/>
            <person name="Perez-Redondo R."/>
            <person name="Garcia-Estrada C."/>
            <person name="Aparicio J.F."/>
            <person name="Fernandez-Martinez L.T."/>
            <person name="Santos-Aberturas J."/>
            <person name="Salehi-Najafabadi Z."/>
            <person name="Rodriguez-Garcia A."/>
            <person name="Tauch A."/>
            <person name="Martin J.F."/>
        </authorList>
    </citation>
    <scope>NUCLEOTIDE SEQUENCE [LARGE SCALE GENOMIC DNA]</scope>
    <source>
        <strain evidence="2">DSM 42081 / NBRC 108919 / NRRL 18488 / 9993</strain>
    </source>
</reference>
<evidence type="ECO:0000313" key="2">
    <source>
        <dbReference type="Proteomes" id="UP000005940"/>
    </source>
</evidence>
<dbReference type="GO" id="GO:0016810">
    <property type="term" value="F:hydrolase activity, acting on carbon-nitrogen (but not peptide) bonds"/>
    <property type="evidence" value="ECO:0007669"/>
    <property type="project" value="InterPro"/>
</dbReference>
<protein>
    <submittedName>
        <fullName evidence="1">Polysaccharide deacetylase family protein</fullName>
    </submittedName>
</protein>
<accession>I2MTE1</accession>
<keyword evidence="2" id="KW-1185">Reference proteome</keyword>